<protein>
    <submittedName>
        <fullName evidence="3">LysM peptidoglycan-binding domain-containing protein</fullName>
    </submittedName>
</protein>
<proteinExistence type="predicted"/>
<dbReference type="PANTHER" id="PTHR33734:SF22">
    <property type="entry name" value="MEMBRANE-BOUND LYTIC MUREIN TRANSGLYCOSYLASE D"/>
    <property type="match status" value="1"/>
</dbReference>
<feature type="domain" description="LysM" evidence="2">
    <location>
        <begin position="110"/>
        <end position="158"/>
    </location>
</feature>
<dbReference type="Pfam" id="PF01476">
    <property type="entry name" value="LysM"/>
    <property type="match status" value="2"/>
</dbReference>
<comment type="caution">
    <text evidence="3">The sequence shown here is derived from an EMBL/GenBank/DDBJ whole genome shotgun (WGS) entry which is preliminary data.</text>
</comment>
<gene>
    <name evidence="3" type="ORF">JIN85_13605</name>
</gene>
<keyword evidence="1" id="KW-1133">Transmembrane helix</keyword>
<dbReference type="CDD" id="cd00118">
    <property type="entry name" value="LysM"/>
    <property type="match status" value="2"/>
</dbReference>
<dbReference type="PROSITE" id="PS51782">
    <property type="entry name" value="LYSM"/>
    <property type="match status" value="2"/>
</dbReference>
<feature type="domain" description="LysM" evidence="2">
    <location>
        <begin position="216"/>
        <end position="260"/>
    </location>
</feature>
<dbReference type="SMART" id="SM00257">
    <property type="entry name" value="LysM"/>
    <property type="match status" value="2"/>
</dbReference>
<evidence type="ECO:0000313" key="4">
    <source>
        <dbReference type="Proteomes" id="UP000603141"/>
    </source>
</evidence>
<feature type="transmembrane region" description="Helical" evidence="1">
    <location>
        <begin position="49"/>
        <end position="69"/>
    </location>
</feature>
<keyword evidence="1" id="KW-0472">Membrane</keyword>
<evidence type="ECO:0000259" key="2">
    <source>
        <dbReference type="PROSITE" id="PS51782"/>
    </source>
</evidence>
<evidence type="ECO:0000256" key="1">
    <source>
        <dbReference type="SAM" id="Phobius"/>
    </source>
</evidence>
<keyword evidence="1" id="KW-0812">Transmembrane</keyword>
<dbReference type="Gene3D" id="3.10.350.10">
    <property type="entry name" value="LysM domain"/>
    <property type="match status" value="2"/>
</dbReference>
<dbReference type="RefSeq" id="WP_200271631.1">
    <property type="nucleotide sequence ID" value="NZ_JAENIJ010000022.1"/>
</dbReference>
<dbReference type="EMBL" id="JAENIJ010000022">
    <property type="protein sequence ID" value="MBK1883457.1"/>
    <property type="molecule type" value="Genomic_DNA"/>
</dbReference>
<sequence length="262" mass="29357">MKPHTLPVKRRPVRKSVLKRLSAVTQRRKQQRAAVASADDYPGDHSSKIARALTIIVLIHVVAIGLIIFHQRFLDKNHVEAPKRVAAAATVTSGRVQVQQRQTKLSPEDSTYRVKAGDNYSRIAEQQKVDENELREANNRMDLVPGAILKLPPQRIVAVDPPEVEKIRQAAVSDRDRGLVESQPYDQSETAPRAILVRPNRQLPTVATTTSSASSESYTVKEGDSIWRISNRFKVDQKALMKLNGITDARKLRVGMNLKIPR</sequence>
<dbReference type="Proteomes" id="UP000603141">
    <property type="component" value="Unassembled WGS sequence"/>
</dbReference>
<dbReference type="SUPFAM" id="SSF54106">
    <property type="entry name" value="LysM domain"/>
    <property type="match status" value="2"/>
</dbReference>
<dbReference type="AlphaFoldDB" id="A0A934S755"/>
<name>A0A934S755_9BACT</name>
<reference evidence="3" key="1">
    <citation type="submission" date="2021-01" db="EMBL/GenBank/DDBJ databases">
        <title>Modified the classification status of verrucomicrobia.</title>
        <authorList>
            <person name="Feng X."/>
        </authorList>
    </citation>
    <scope>NUCLEOTIDE SEQUENCE</scope>
    <source>
        <strain evidence="3">KCTC 22041</strain>
    </source>
</reference>
<evidence type="ECO:0000313" key="3">
    <source>
        <dbReference type="EMBL" id="MBK1883457.1"/>
    </source>
</evidence>
<keyword evidence="4" id="KW-1185">Reference proteome</keyword>
<organism evidence="3 4">
    <name type="scientific">Luteolibacter pohnpeiensis</name>
    <dbReference type="NCBI Taxonomy" id="454153"/>
    <lineage>
        <taxon>Bacteria</taxon>
        <taxon>Pseudomonadati</taxon>
        <taxon>Verrucomicrobiota</taxon>
        <taxon>Verrucomicrobiia</taxon>
        <taxon>Verrucomicrobiales</taxon>
        <taxon>Verrucomicrobiaceae</taxon>
        <taxon>Luteolibacter</taxon>
    </lineage>
</organism>
<dbReference type="PANTHER" id="PTHR33734">
    <property type="entry name" value="LYSM DOMAIN-CONTAINING GPI-ANCHORED PROTEIN 2"/>
    <property type="match status" value="1"/>
</dbReference>
<dbReference type="InterPro" id="IPR018392">
    <property type="entry name" value="LysM"/>
</dbReference>
<accession>A0A934S755</accession>
<dbReference type="InterPro" id="IPR036779">
    <property type="entry name" value="LysM_dom_sf"/>
</dbReference>